<comment type="caution">
    <text evidence="9">The sequence shown here is derived from an EMBL/GenBank/DDBJ whole genome shotgun (WGS) entry which is preliminary data.</text>
</comment>
<keyword evidence="6 8" id="KW-1133">Transmembrane helix</keyword>
<dbReference type="Pfam" id="PF01594">
    <property type="entry name" value="AI-2E_transport"/>
    <property type="match status" value="1"/>
</dbReference>
<keyword evidence="3" id="KW-0813">Transport</keyword>
<gene>
    <name evidence="9" type="ORF">IAB73_10170</name>
</gene>
<evidence type="ECO:0000313" key="9">
    <source>
        <dbReference type="EMBL" id="HIQ72556.1"/>
    </source>
</evidence>
<dbReference type="InterPro" id="IPR002549">
    <property type="entry name" value="AI-2E-like"/>
</dbReference>
<reference evidence="9" key="2">
    <citation type="journal article" date="2021" name="PeerJ">
        <title>Extensive microbial diversity within the chicken gut microbiome revealed by metagenomics and culture.</title>
        <authorList>
            <person name="Gilroy R."/>
            <person name="Ravi A."/>
            <person name="Getino M."/>
            <person name="Pursley I."/>
            <person name="Horton D.L."/>
            <person name="Alikhan N.F."/>
            <person name="Baker D."/>
            <person name="Gharbi K."/>
            <person name="Hall N."/>
            <person name="Watson M."/>
            <person name="Adriaenssens E.M."/>
            <person name="Foster-Nyarko E."/>
            <person name="Jarju S."/>
            <person name="Secka A."/>
            <person name="Antonio M."/>
            <person name="Oren A."/>
            <person name="Chaudhuri R.R."/>
            <person name="La Ragione R."/>
            <person name="Hildebrand F."/>
            <person name="Pallen M.J."/>
        </authorList>
    </citation>
    <scope>NUCLEOTIDE SEQUENCE</scope>
    <source>
        <strain evidence="9">ChiSxjej2B14-6234</strain>
    </source>
</reference>
<feature type="transmembrane region" description="Helical" evidence="8">
    <location>
        <begin position="290"/>
        <end position="308"/>
    </location>
</feature>
<reference evidence="9" key="1">
    <citation type="submission" date="2020-10" db="EMBL/GenBank/DDBJ databases">
        <authorList>
            <person name="Gilroy R."/>
        </authorList>
    </citation>
    <scope>NUCLEOTIDE SEQUENCE</scope>
    <source>
        <strain evidence="9">ChiSxjej2B14-6234</strain>
    </source>
</reference>
<feature type="transmembrane region" description="Helical" evidence="8">
    <location>
        <begin position="209"/>
        <end position="233"/>
    </location>
</feature>
<keyword evidence="7 8" id="KW-0472">Membrane</keyword>
<feature type="transmembrane region" description="Helical" evidence="8">
    <location>
        <begin position="149"/>
        <end position="168"/>
    </location>
</feature>
<dbReference type="PANTHER" id="PTHR21716:SF53">
    <property type="entry name" value="PERMEASE PERM-RELATED"/>
    <property type="match status" value="1"/>
</dbReference>
<feature type="transmembrane region" description="Helical" evidence="8">
    <location>
        <begin position="253"/>
        <end position="278"/>
    </location>
</feature>
<dbReference type="PANTHER" id="PTHR21716">
    <property type="entry name" value="TRANSMEMBRANE PROTEIN"/>
    <property type="match status" value="1"/>
</dbReference>
<dbReference type="GO" id="GO:0005886">
    <property type="term" value="C:plasma membrane"/>
    <property type="evidence" value="ECO:0007669"/>
    <property type="project" value="UniProtKB-SubCell"/>
</dbReference>
<evidence type="ECO:0000256" key="5">
    <source>
        <dbReference type="ARBA" id="ARBA00022692"/>
    </source>
</evidence>
<evidence type="ECO:0000256" key="1">
    <source>
        <dbReference type="ARBA" id="ARBA00004651"/>
    </source>
</evidence>
<dbReference type="AlphaFoldDB" id="A0A9D0ZC88"/>
<evidence type="ECO:0000256" key="7">
    <source>
        <dbReference type="ARBA" id="ARBA00023136"/>
    </source>
</evidence>
<keyword evidence="5 8" id="KW-0812">Transmembrane</keyword>
<feature type="transmembrane region" description="Helical" evidence="8">
    <location>
        <begin position="65"/>
        <end position="86"/>
    </location>
</feature>
<evidence type="ECO:0000256" key="8">
    <source>
        <dbReference type="SAM" id="Phobius"/>
    </source>
</evidence>
<name>A0A9D0ZC88_9FIRM</name>
<organism evidence="9 10">
    <name type="scientific">Candidatus Onthenecus intestinigallinarum</name>
    <dbReference type="NCBI Taxonomy" id="2840875"/>
    <lineage>
        <taxon>Bacteria</taxon>
        <taxon>Bacillati</taxon>
        <taxon>Bacillota</taxon>
        <taxon>Clostridia</taxon>
        <taxon>Eubacteriales</taxon>
        <taxon>Candidatus Onthenecus</taxon>
    </lineage>
</organism>
<comment type="similarity">
    <text evidence="2">Belongs to the autoinducer-2 exporter (AI-2E) (TC 2.A.86) family.</text>
</comment>
<evidence type="ECO:0000256" key="2">
    <source>
        <dbReference type="ARBA" id="ARBA00009773"/>
    </source>
</evidence>
<accession>A0A9D0ZC88</accession>
<keyword evidence="4" id="KW-1003">Cell membrane</keyword>
<protein>
    <submittedName>
        <fullName evidence="9">AI-2E family transporter</fullName>
    </submittedName>
</protein>
<dbReference type="EMBL" id="DVFJ01000036">
    <property type="protein sequence ID" value="HIQ72556.1"/>
    <property type="molecule type" value="Genomic_DNA"/>
</dbReference>
<dbReference type="GO" id="GO:0055085">
    <property type="term" value="P:transmembrane transport"/>
    <property type="evidence" value="ECO:0007669"/>
    <property type="project" value="TreeGrafter"/>
</dbReference>
<evidence type="ECO:0000256" key="4">
    <source>
        <dbReference type="ARBA" id="ARBA00022475"/>
    </source>
</evidence>
<feature type="transmembrane region" description="Helical" evidence="8">
    <location>
        <begin position="35"/>
        <end position="53"/>
    </location>
</feature>
<comment type="subcellular location">
    <subcellularLocation>
        <location evidence="1">Cell membrane</location>
        <topology evidence="1">Multi-pass membrane protein</topology>
    </subcellularLocation>
</comment>
<evidence type="ECO:0000256" key="3">
    <source>
        <dbReference type="ARBA" id="ARBA00022448"/>
    </source>
</evidence>
<proteinExistence type="inferred from homology"/>
<evidence type="ECO:0000313" key="10">
    <source>
        <dbReference type="Proteomes" id="UP000886887"/>
    </source>
</evidence>
<evidence type="ECO:0000256" key="6">
    <source>
        <dbReference type="ARBA" id="ARBA00022989"/>
    </source>
</evidence>
<sequence>MHATRRVRAALVLAACAGAGVALLAYPPTRAVIRTAGWGAAFAVLLSPLCGALERVMHRGPAIALSVLATLLLVCLLLALFLPPIIEQAAALSAQLPQMLQGVRAMAERTQAFWGEYGVRISDAGAQIVQRLSEAGAQLAQGALHQTGALAGALSQLLLSLVLSIYFLRERELFGYRLSLCVPLRYRRRVLAATASMKRELGMYLKGQLAVSLFVGALTACFLWVLGVPYHLLLGVAMGVLNVIPYYGPVLGAVPVLLFSAGLGLERMLLSLLTVLLVQQVEANWLSPRIVGASTGVHPVTVILLLTLGGGVDGVRGMLLAMPVFLAARGFFHAMRYFPD</sequence>
<dbReference type="Proteomes" id="UP000886887">
    <property type="component" value="Unassembled WGS sequence"/>
</dbReference>